<dbReference type="RefSeq" id="WP_179510627.1">
    <property type="nucleotide sequence ID" value="NZ_JACCBY010000010.1"/>
</dbReference>
<dbReference type="Gene3D" id="2.60.120.620">
    <property type="entry name" value="q2cbj1_9rhob like domain"/>
    <property type="match status" value="1"/>
</dbReference>
<dbReference type="SUPFAM" id="SSF51197">
    <property type="entry name" value="Clavaminate synthase-like"/>
    <property type="match status" value="1"/>
</dbReference>
<dbReference type="Pfam" id="PF05721">
    <property type="entry name" value="PhyH"/>
    <property type="match status" value="1"/>
</dbReference>
<name>A0A7Y9FRQ1_9SPHN</name>
<sequence>MVQHAAQLDRRAAGVKAALAEVGFVRWPGRIDDAGLGELERLFEGLATDRPGSRIDPATCTALGAYRAILPDVRALLGPAARPVRALLFDKRDGVNWALGWHQDRTIEVAERRDVPGFSRWTVKQGRLHVAPPIALLETMLTIRIHLDPVTADNAPLCVAPGSHRLGYIAEEAIDGVVAACGDALCLAETGTIWVYATPILHGSARSAAGLRRRVLQMDIAACDLPGGLRWAADAERTALEGGPSLA</sequence>
<keyword evidence="2" id="KW-1185">Reference proteome</keyword>
<proteinExistence type="predicted"/>
<reference evidence="1 2" key="2">
    <citation type="submission" date="2020-08" db="EMBL/GenBank/DDBJ databases">
        <title>The Agave Microbiome: Exploring the role of microbial communities in plant adaptations to desert environments.</title>
        <authorList>
            <person name="Partida-Martinez L.P."/>
        </authorList>
    </citation>
    <scope>NUCLEOTIDE SEQUENCE [LARGE SCALE GENOMIC DNA]</scope>
    <source>
        <strain evidence="1 2">AS2.3</strain>
    </source>
</reference>
<dbReference type="GO" id="GO:0016706">
    <property type="term" value="F:2-oxoglutarate-dependent dioxygenase activity"/>
    <property type="evidence" value="ECO:0007669"/>
    <property type="project" value="UniProtKB-ARBA"/>
</dbReference>
<dbReference type="AlphaFoldDB" id="A0A7Y9FRQ1"/>
<gene>
    <name evidence="1" type="ORF">HD841_004065</name>
</gene>
<evidence type="ECO:0008006" key="3">
    <source>
        <dbReference type="Google" id="ProtNLM"/>
    </source>
</evidence>
<evidence type="ECO:0000313" key="1">
    <source>
        <dbReference type="EMBL" id="NYD92243.1"/>
    </source>
</evidence>
<evidence type="ECO:0000313" key="2">
    <source>
        <dbReference type="Proteomes" id="UP000517753"/>
    </source>
</evidence>
<dbReference type="Proteomes" id="UP000517753">
    <property type="component" value="Unassembled WGS sequence"/>
</dbReference>
<dbReference type="InterPro" id="IPR008775">
    <property type="entry name" value="Phytyl_CoA_dOase-like"/>
</dbReference>
<accession>A0A7Y9FRQ1</accession>
<reference evidence="1 2" key="1">
    <citation type="submission" date="2020-07" db="EMBL/GenBank/DDBJ databases">
        <authorList>
            <person name="Partida-Martinez L."/>
            <person name="Huntemann M."/>
            <person name="Clum A."/>
            <person name="Wang J."/>
            <person name="Palaniappan K."/>
            <person name="Ritter S."/>
            <person name="Chen I.-M."/>
            <person name="Stamatis D."/>
            <person name="Reddy T."/>
            <person name="O'Malley R."/>
            <person name="Daum C."/>
            <person name="Shapiro N."/>
            <person name="Ivanova N."/>
            <person name="Kyrpides N."/>
            <person name="Woyke T."/>
        </authorList>
    </citation>
    <scope>NUCLEOTIDE SEQUENCE [LARGE SCALE GENOMIC DNA]</scope>
    <source>
        <strain evidence="1 2">AS2.3</strain>
    </source>
</reference>
<organism evidence="1 2">
    <name type="scientific">Sphingomonas melonis</name>
    <dbReference type="NCBI Taxonomy" id="152682"/>
    <lineage>
        <taxon>Bacteria</taxon>
        <taxon>Pseudomonadati</taxon>
        <taxon>Pseudomonadota</taxon>
        <taxon>Alphaproteobacteria</taxon>
        <taxon>Sphingomonadales</taxon>
        <taxon>Sphingomonadaceae</taxon>
        <taxon>Sphingomonas</taxon>
    </lineage>
</organism>
<protein>
    <recommendedName>
        <fullName evidence="3">Phytanoyl-CoA dioxygenase</fullName>
    </recommendedName>
</protein>
<comment type="caution">
    <text evidence="1">The sequence shown here is derived from an EMBL/GenBank/DDBJ whole genome shotgun (WGS) entry which is preliminary data.</text>
</comment>
<dbReference type="EMBL" id="JACCBY010000010">
    <property type="protein sequence ID" value="NYD92243.1"/>
    <property type="molecule type" value="Genomic_DNA"/>
</dbReference>